<gene>
    <name evidence="1" type="ORF">Godav_009206</name>
</gene>
<dbReference type="EMBL" id="JABFAC010000009">
    <property type="protein sequence ID" value="MBA0623764.1"/>
    <property type="molecule type" value="Genomic_DNA"/>
</dbReference>
<evidence type="ECO:0000313" key="1">
    <source>
        <dbReference type="EMBL" id="MBA0623764.1"/>
    </source>
</evidence>
<protein>
    <submittedName>
        <fullName evidence="1">Uncharacterized protein</fullName>
    </submittedName>
</protein>
<proteinExistence type="predicted"/>
<sequence>MAGTMFDIEKFDAIKTFNLWQVRMTTILTRLETLYVTMSLVNRLVLKQRLYTFRMDES</sequence>
<name>A0A7J8SCD2_GOSDV</name>
<organism evidence="1 2">
    <name type="scientific">Gossypium davidsonii</name>
    <name type="common">Davidson's cotton</name>
    <name type="synonym">Gossypium klotzschianum subsp. davidsonii</name>
    <dbReference type="NCBI Taxonomy" id="34287"/>
    <lineage>
        <taxon>Eukaryota</taxon>
        <taxon>Viridiplantae</taxon>
        <taxon>Streptophyta</taxon>
        <taxon>Embryophyta</taxon>
        <taxon>Tracheophyta</taxon>
        <taxon>Spermatophyta</taxon>
        <taxon>Magnoliopsida</taxon>
        <taxon>eudicotyledons</taxon>
        <taxon>Gunneridae</taxon>
        <taxon>Pentapetalae</taxon>
        <taxon>rosids</taxon>
        <taxon>malvids</taxon>
        <taxon>Malvales</taxon>
        <taxon>Malvaceae</taxon>
        <taxon>Malvoideae</taxon>
        <taxon>Gossypium</taxon>
    </lineage>
</organism>
<dbReference type="AlphaFoldDB" id="A0A7J8SCD2"/>
<reference evidence="1 2" key="1">
    <citation type="journal article" date="2019" name="Genome Biol. Evol.">
        <title>Insights into the evolution of the New World diploid cottons (Gossypium, subgenus Houzingenia) based on genome sequencing.</title>
        <authorList>
            <person name="Grover C.E."/>
            <person name="Arick M.A. 2nd"/>
            <person name="Thrash A."/>
            <person name="Conover J.L."/>
            <person name="Sanders W.S."/>
            <person name="Peterson D.G."/>
            <person name="Frelichowski J.E."/>
            <person name="Scheffler J.A."/>
            <person name="Scheffler B.E."/>
            <person name="Wendel J.F."/>
        </authorList>
    </citation>
    <scope>NUCLEOTIDE SEQUENCE [LARGE SCALE GENOMIC DNA]</scope>
    <source>
        <strain evidence="1">27</strain>
        <tissue evidence="1">Leaf</tissue>
    </source>
</reference>
<comment type="caution">
    <text evidence="1">The sequence shown here is derived from an EMBL/GenBank/DDBJ whole genome shotgun (WGS) entry which is preliminary data.</text>
</comment>
<evidence type="ECO:0000313" key="2">
    <source>
        <dbReference type="Proteomes" id="UP000593561"/>
    </source>
</evidence>
<keyword evidence="2" id="KW-1185">Reference proteome</keyword>
<accession>A0A7J8SCD2</accession>
<dbReference type="Proteomes" id="UP000593561">
    <property type="component" value="Unassembled WGS sequence"/>
</dbReference>